<keyword evidence="12 17" id="KW-1133">Transmembrane helix</keyword>
<feature type="compositionally biased region" description="Basic and acidic residues" evidence="16">
    <location>
        <begin position="1"/>
        <end position="12"/>
    </location>
</feature>
<feature type="transmembrane region" description="Helical" evidence="17">
    <location>
        <begin position="144"/>
        <end position="173"/>
    </location>
</feature>
<protein>
    <recommendedName>
        <fullName evidence="6">dolichyl-diphosphooligosaccharide--protein glycotransferase</fullName>
        <ecNumber evidence="6">2.4.99.18</ecNumber>
    </recommendedName>
</protein>
<evidence type="ECO:0000256" key="12">
    <source>
        <dbReference type="ARBA" id="ARBA00022989"/>
    </source>
</evidence>
<evidence type="ECO:0000256" key="7">
    <source>
        <dbReference type="ARBA" id="ARBA00022676"/>
    </source>
</evidence>
<dbReference type="Ensembl" id="ENSPMGT00000028591.1">
    <property type="protein sequence ID" value="ENSPMGP00000026841.1"/>
    <property type="gene ID" value="ENSPMGG00000021663.1"/>
</dbReference>
<evidence type="ECO:0000256" key="5">
    <source>
        <dbReference type="ARBA" id="ARBA00010810"/>
    </source>
</evidence>
<feature type="transmembrane region" description="Helical" evidence="17">
    <location>
        <begin position="46"/>
        <end position="68"/>
    </location>
</feature>
<dbReference type="EC" id="2.4.99.18" evidence="6"/>
<evidence type="ECO:0000256" key="3">
    <source>
        <dbReference type="ARBA" id="ARBA00004127"/>
    </source>
</evidence>
<evidence type="ECO:0000256" key="1">
    <source>
        <dbReference type="ARBA" id="ARBA00001936"/>
    </source>
</evidence>
<keyword evidence="11" id="KW-0460">Magnesium</keyword>
<feature type="domain" description="Oligosaccharyl transferase STT3 N-terminal" evidence="18">
    <location>
        <begin position="47"/>
        <end position="200"/>
    </location>
</feature>
<comment type="subcellular location">
    <subcellularLocation>
        <location evidence="3">Endomembrane system</location>
        <topology evidence="3">Multi-pass membrane protein</topology>
    </subcellularLocation>
</comment>
<comment type="cofactor">
    <cofactor evidence="2">
        <name>Mg(2+)</name>
        <dbReference type="ChEBI" id="CHEBI:18420"/>
    </cofactor>
</comment>
<dbReference type="GO" id="GO:0004579">
    <property type="term" value="F:dolichyl-diphosphooligosaccharide-protein glycotransferase activity"/>
    <property type="evidence" value="ECO:0007669"/>
    <property type="project" value="UniProtKB-EC"/>
</dbReference>
<dbReference type="GO" id="GO:0018279">
    <property type="term" value="P:protein N-linked glycosylation via asparagine"/>
    <property type="evidence" value="ECO:0007669"/>
    <property type="project" value="TreeGrafter"/>
</dbReference>
<accession>A0A3B4BE89</accession>
<dbReference type="STRING" id="409849.ENSPMGP00000026841"/>
<comment type="pathway">
    <text evidence="4">Protein modification; protein glycosylation.</text>
</comment>
<dbReference type="GO" id="GO:0043687">
    <property type="term" value="P:post-translational protein modification"/>
    <property type="evidence" value="ECO:0007669"/>
    <property type="project" value="TreeGrafter"/>
</dbReference>
<evidence type="ECO:0000256" key="11">
    <source>
        <dbReference type="ARBA" id="ARBA00022842"/>
    </source>
</evidence>
<comment type="catalytic activity">
    <reaction evidence="15">
        <text>a di-trans,poly-cis-dolichyl diphosphooligosaccharide + L-asparaginyl-[protein] = N(4)-(oligosaccharide-(1-&gt;4)-N-acetyl-beta-D-glucosaminyl-(1-&gt;4)-N-acetyl-beta-D-glucosaminyl)-L-asparaginyl-[protein] + a di-trans,poly-cis-dolichyl diphosphate + H(+)</text>
        <dbReference type="Rhea" id="RHEA:22980"/>
        <dbReference type="Rhea" id="RHEA-COMP:12804"/>
        <dbReference type="Rhea" id="RHEA-COMP:12805"/>
        <dbReference type="Rhea" id="RHEA-COMP:19506"/>
        <dbReference type="Rhea" id="RHEA-COMP:19509"/>
        <dbReference type="ChEBI" id="CHEBI:15378"/>
        <dbReference type="ChEBI" id="CHEBI:50347"/>
        <dbReference type="ChEBI" id="CHEBI:57497"/>
        <dbReference type="ChEBI" id="CHEBI:57570"/>
        <dbReference type="ChEBI" id="CHEBI:132529"/>
        <dbReference type="EC" id="2.4.99.18"/>
    </reaction>
</comment>
<reference evidence="19" key="1">
    <citation type="submission" date="2025-08" db="UniProtKB">
        <authorList>
            <consortium name="Ensembl"/>
        </authorList>
    </citation>
    <scope>IDENTIFICATION</scope>
</reference>
<dbReference type="Proteomes" id="UP000261520">
    <property type="component" value="Unplaced"/>
</dbReference>
<dbReference type="GO" id="GO:0012505">
    <property type="term" value="C:endomembrane system"/>
    <property type="evidence" value="ECO:0007669"/>
    <property type="project" value="UniProtKB-SubCell"/>
</dbReference>
<evidence type="ECO:0000256" key="4">
    <source>
        <dbReference type="ARBA" id="ARBA00004922"/>
    </source>
</evidence>
<keyword evidence="13 17" id="KW-0472">Membrane</keyword>
<evidence type="ECO:0000256" key="9">
    <source>
        <dbReference type="ARBA" id="ARBA00022692"/>
    </source>
</evidence>
<dbReference type="AlphaFoldDB" id="A0A3B4BE89"/>
<evidence type="ECO:0000259" key="18">
    <source>
        <dbReference type="Pfam" id="PF02516"/>
    </source>
</evidence>
<dbReference type="InterPro" id="IPR003674">
    <property type="entry name" value="Oligo_trans_STT3"/>
</dbReference>
<feature type="transmembrane region" description="Helical" evidence="17">
    <location>
        <begin position="112"/>
        <end position="132"/>
    </location>
</feature>
<sequence length="226" mass="24884">MAEHHAAGDGKHKANSSVHGNSRSGGGGGKGGLSGGLTQPAGWQSLLSFSILFLACLAGFSSRLFAVIRFESIIHEFDPWFNYRSTHHLASNGFYEFLNWFDERAWYPLGRIVGGTVYPGLMVTAGLIHYVLNLLHITVHIRDVCVFLAPVFSGLTGAGLLAACFIAIVPGYISRSVAGSFDNEGIAIFALQFTYYLWVCTLNCYFILLKFKRRIVLDFVMSFNGW</sequence>
<evidence type="ECO:0000256" key="13">
    <source>
        <dbReference type="ARBA" id="ARBA00023136"/>
    </source>
</evidence>
<keyword evidence="20" id="KW-1185">Reference proteome</keyword>
<name>A0A3B4BE89_9GOBI</name>
<feature type="compositionally biased region" description="Gly residues" evidence="16">
    <location>
        <begin position="23"/>
        <end position="32"/>
    </location>
</feature>
<comment type="similarity">
    <text evidence="5">Belongs to the STT3 family.</text>
</comment>
<organism evidence="19 20">
    <name type="scientific">Periophthalmus magnuspinnatus</name>
    <dbReference type="NCBI Taxonomy" id="409849"/>
    <lineage>
        <taxon>Eukaryota</taxon>
        <taxon>Metazoa</taxon>
        <taxon>Chordata</taxon>
        <taxon>Craniata</taxon>
        <taxon>Vertebrata</taxon>
        <taxon>Euteleostomi</taxon>
        <taxon>Actinopterygii</taxon>
        <taxon>Neopterygii</taxon>
        <taxon>Teleostei</taxon>
        <taxon>Neoteleostei</taxon>
        <taxon>Acanthomorphata</taxon>
        <taxon>Gobiaria</taxon>
        <taxon>Gobiiformes</taxon>
        <taxon>Gobioidei</taxon>
        <taxon>Gobiidae</taxon>
        <taxon>Oxudercinae</taxon>
        <taxon>Periophthalmus</taxon>
    </lineage>
</organism>
<proteinExistence type="inferred from homology"/>
<dbReference type="GO" id="GO:0046872">
    <property type="term" value="F:metal ion binding"/>
    <property type="evidence" value="ECO:0007669"/>
    <property type="project" value="UniProtKB-KW"/>
</dbReference>
<feature type="transmembrane region" description="Helical" evidence="17">
    <location>
        <begin position="185"/>
        <end position="208"/>
    </location>
</feature>
<evidence type="ECO:0000256" key="14">
    <source>
        <dbReference type="ARBA" id="ARBA00023211"/>
    </source>
</evidence>
<keyword evidence="8" id="KW-0808">Transferase</keyword>
<dbReference type="Pfam" id="PF02516">
    <property type="entry name" value="STT3"/>
    <property type="match status" value="1"/>
</dbReference>
<evidence type="ECO:0000256" key="2">
    <source>
        <dbReference type="ARBA" id="ARBA00001946"/>
    </source>
</evidence>
<evidence type="ECO:0000256" key="17">
    <source>
        <dbReference type="SAM" id="Phobius"/>
    </source>
</evidence>
<evidence type="ECO:0000256" key="15">
    <source>
        <dbReference type="ARBA" id="ARBA00048829"/>
    </source>
</evidence>
<evidence type="ECO:0000313" key="20">
    <source>
        <dbReference type="Proteomes" id="UP000261520"/>
    </source>
</evidence>
<evidence type="ECO:0000256" key="16">
    <source>
        <dbReference type="SAM" id="MobiDB-lite"/>
    </source>
</evidence>
<evidence type="ECO:0000256" key="6">
    <source>
        <dbReference type="ARBA" id="ARBA00012605"/>
    </source>
</evidence>
<evidence type="ECO:0000313" key="19">
    <source>
        <dbReference type="Ensembl" id="ENSPMGP00000026841.1"/>
    </source>
</evidence>
<dbReference type="InterPro" id="IPR048307">
    <property type="entry name" value="STT3_N"/>
</dbReference>
<keyword evidence="14" id="KW-0464">Manganese</keyword>
<evidence type="ECO:0000256" key="10">
    <source>
        <dbReference type="ARBA" id="ARBA00022723"/>
    </source>
</evidence>
<comment type="cofactor">
    <cofactor evidence="1">
        <name>Mn(2+)</name>
        <dbReference type="ChEBI" id="CHEBI:29035"/>
    </cofactor>
</comment>
<keyword evidence="9 17" id="KW-0812">Transmembrane</keyword>
<keyword evidence="10" id="KW-0479">Metal-binding</keyword>
<feature type="region of interest" description="Disordered" evidence="16">
    <location>
        <begin position="1"/>
        <end position="32"/>
    </location>
</feature>
<dbReference type="PANTHER" id="PTHR13872">
    <property type="entry name" value="DOLICHYL-DIPHOSPHOOLIGOSACCHARIDE--PROTEIN GLYCOSYLTRANSFERASE SUBUNIT"/>
    <property type="match status" value="1"/>
</dbReference>
<reference evidence="19" key="2">
    <citation type="submission" date="2025-09" db="UniProtKB">
        <authorList>
            <consortium name="Ensembl"/>
        </authorList>
    </citation>
    <scope>IDENTIFICATION</scope>
</reference>
<evidence type="ECO:0000256" key="8">
    <source>
        <dbReference type="ARBA" id="ARBA00022679"/>
    </source>
</evidence>
<keyword evidence="7" id="KW-0328">Glycosyltransferase</keyword>
<dbReference type="GO" id="GO:0016020">
    <property type="term" value="C:membrane"/>
    <property type="evidence" value="ECO:0007669"/>
    <property type="project" value="InterPro"/>
</dbReference>
<dbReference type="UniPathway" id="UPA00378"/>
<dbReference type="PANTHER" id="PTHR13872:SF1">
    <property type="entry name" value="DOLICHYL-DIPHOSPHOOLIGOSACCHARIDE--PROTEIN GLYCOSYLTRANSFERASE SUBUNIT STT3B"/>
    <property type="match status" value="1"/>
</dbReference>